<sequence length="72" mass="8339">MTRAFLLWLRNMKTTNPPLTVPLQTLCQILKLIPTSPHLRPQPQPQYRLHPTYWSISSTPNPTNQGLFVSKE</sequence>
<gene>
    <name evidence="1" type="ORF">CPB83DRAFT_852763</name>
</gene>
<evidence type="ECO:0000313" key="1">
    <source>
        <dbReference type="EMBL" id="KAF9529490.1"/>
    </source>
</evidence>
<comment type="caution">
    <text evidence="1">The sequence shown here is derived from an EMBL/GenBank/DDBJ whole genome shotgun (WGS) entry which is preliminary data.</text>
</comment>
<protein>
    <submittedName>
        <fullName evidence="1">Uncharacterized protein</fullName>
    </submittedName>
</protein>
<reference evidence="1" key="1">
    <citation type="submission" date="2020-11" db="EMBL/GenBank/DDBJ databases">
        <authorList>
            <consortium name="DOE Joint Genome Institute"/>
            <person name="Ahrendt S."/>
            <person name="Riley R."/>
            <person name="Andreopoulos W."/>
            <person name="Labutti K."/>
            <person name="Pangilinan J."/>
            <person name="Ruiz-Duenas F.J."/>
            <person name="Barrasa J.M."/>
            <person name="Sanchez-Garcia M."/>
            <person name="Camarero S."/>
            <person name="Miyauchi S."/>
            <person name="Serrano A."/>
            <person name="Linde D."/>
            <person name="Babiker R."/>
            <person name="Drula E."/>
            <person name="Ayuso-Fernandez I."/>
            <person name="Pacheco R."/>
            <person name="Padilla G."/>
            <person name="Ferreira P."/>
            <person name="Barriuso J."/>
            <person name="Kellner H."/>
            <person name="Castanera R."/>
            <person name="Alfaro M."/>
            <person name="Ramirez L."/>
            <person name="Pisabarro A.G."/>
            <person name="Kuo A."/>
            <person name="Tritt A."/>
            <person name="Lipzen A."/>
            <person name="He G."/>
            <person name="Yan M."/>
            <person name="Ng V."/>
            <person name="Cullen D."/>
            <person name="Martin F."/>
            <person name="Rosso M.-N."/>
            <person name="Henrissat B."/>
            <person name="Hibbett D."/>
            <person name="Martinez A.T."/>
            <person name="Grigoriev I.V."/>
        </authorList>
    </citation>
    <scope>NUCLEOTIDE SEQUENCE</scope>
    <source>
        <strain evidence="1">CBS 506.95</strain>
    </source>
</reference>
<dbReference type="EMBL" id="MU157846">
    <property type="protein sequence ID" value="KAF9529490.1"/>
    <property type="molecule type" value="Genomic_DNA"/>
</dbReference>
<name>A0A9P6JRE6_9AGAR</name>
<evidence type="ECO:0000313" key="2">
    <source>
        <dbReference type="Proteomes" id="UP000807306"/>
    </source>
</evidence>
<proteinExistence type="predicted"/>
<keyword evidence="2" id="KW-1185">Reference proteome</keyword>
<dbReference type="Proteomes" id="UP000807306">
    <property type="component" value="Unassembled WGS sequence"/>
</dbReference>
<accession>A0A9P6JRE6</accession>
<dbReference type="AlphaFoldDB" id="A0A9P6JRE6"/>
<organism evidence="1 2">
    <name type="scientific">Crepidotus variabilis</name>
    <dbReference type="NCBI Taxonomy" id="179855"/>
    <lineage>
        <taxon>Eukaryota</taxon>
        <taxon>Fungi</taxon>
        <taxon>Dikarya</taxon>
        <taxon>Basidiomycota</taxon>
        <taxon>Agaricomycotina</taxon>
        <taxon>Agaricomycetes</taxon>
        <taxon>Agaricomycetidae</taxon>
        <taxon>Agaricales</taxon>
        <taxon>Agaricineae</taxon>
        <taxon>Crepidotaceae</taxon>
        <taxon>Crepidotus</taxon>
    </lineage>
</organism>